<organism evidence="1 2">
    <name type="scientific">Desulfallas thermosapovorans DSM 6562</name>
    <dbReference type="NCBI Taxonomy" id="1121431"/>
    <lineage>
        <taxon>Bacteria</taxon>
        <taxon>Bacillati</taxon>
        <taxon>Bacillota</taxon>
        <taxon>Clostridia</taxon>
        <taxon>Eubacteriales</taxon>
        <taxon>Desulfallaceae</taxon>
        <taxon>Desulfallas</taxon>
    </lineage>
</organism>
<sequence>MPINKIKKILRRPFSQTDTATIKIGDVVLSMARQVSNSVPHEFSVYVPRVEIRQRYYQDNQLKYEKEMILNSLTIVHAPQHPPAESGRLFGPCQKMD</sequence>
<comment type="caution">
    <text evidence="1">The sequence shown here is derived from an EMBL/GenBank/DDBJ whole genome shotgun (WGS) entry which is preliminary data.</text>
</comment>
<name>A0A5S4ZX22_9FIRM</name>
<dbReference type="RefSeq" id="WP_166510611.1">
    <property type="nucleotide sequence ID" value="NZ_VNHM01000002.1"/>
</dbReference>
<keyword evidence="2" id="KW-1185">Reference proteome</keyword>
<dbReference type="AlphaFoldDB" id="A0A5S4ZX22"/>
<protein>
    <submittedName>
        <fullName evidence="1">Uncharacterized protein</fullName>
    </submittedName>
</protein>
<evidence type="ECO:0000313" key="1">
    <source>
        <dbReference type="EMBL" id="TYO97369.1"/>
    </source>
</evidence>
<evidence type="ECO:0000313" key="2">
    <source>
        <dbReference type="Proteomes" id="UP000323166"/>
    </source>
</evidence>
<proteinExistence type="predicted"/>
<dbReference type="EMBL" id="VNHM01000002">
    <property type="protein sequence ID" value="TYO97369.1"/>
    <property type="molecule type" value="Genomic_DNA"/>
</dbReference>
<dbReference type="Proteomes" id="UP000323166">
    <property type="component" value="Unassembled WGS sequence"/>
</dbReference>
<accession>A0A5S4ZX22</accession>
<gene>
    <name evidence="1" type="ORF">LX24_00563</name>
</gene>
<reference evidence="1 2" key="1">
    <citation type="submission" date="2019-07" db="EMBL/GenBank/DDBJ databases">
        <title>Genomic Encyclopedia of Type Strains, Phase I: the one thousand microbial genomes (KMG-I) project.</title>
        <authorList>
            <person name="Kyrpides N."/>
        </authorList>
    </citation>
    <scope>NUCLEOTIDE SEQUENCE [LARGE SCALE GENOMIC DNA]</scope>
    <source>
        <strain evidence="1 2">DSM 6562</strain>
    </source>
</reference>